<feature type="domain" description="Peptidase C39" evidence="1">
    <location>
        <begin position="13"/>
        <end position="149"/>
    </location>
</feature>
<dbReference type="GO" id="GO:0005524">
    <property type="term" value="F:ATP binding"/>
    <property type="evidence" value="ECO:0007669"/>
    <property type="project" value="InterPro"/>
</dbReference>
<sequence>MKQTDWQKIFRWQQKSDWCGPAVIQMVLAAGGIRATQAKIAKDVFLPWWGVTQQAIYAYLSKYFKSLNFKSNGTIADLTKRLKEGKVIIVNWWDDLEGLDDEDGHYTLLLDVDKKNKKVVLADPSEGRGIWKMDIKKFRNHWYDSLDLHRKKWVEGWMLWVDPESKI</sequence>
<protein>
    <recommendedName>
        <fullName evidence="1">Peptidase C39 domain-containing protein</fullName>
    </recommendedName>
</protein>
<dbReference type="GO" id="GO:0016020">
    <property type="term" value="C:membrane"/>
    <property type="evidence" value="ECO:0007669"/>
    <property type="project" value="InterPro"/>
</dbReference>
<dbReference type="InterPro" id="IPR039564">
    <property type="entry name" value="Peptidase_C39-like"/>
</dbReference>
<dbReference type="InterPro" id="IPR038765">
    <property type="entry name" value="Papain-like_cys_pep_sf"/>
</dbReference>
<dbReference type="SUPFAM" id="SSF54001">
    <property type="entry name" value="Cysteine proteinases"/>
    <property type="match status" value="1"/>
</dbReference>
<dbReference type="AlphaFoldDB" id="A0A1F8AUB8"/>
<name>A0A1F8AUB8_9BACT</name>
<dbReference type="PROSITE" id="PS50990">
    <property type="entry name" value="PEPTIDASE_C39"/>
    <property type="match status" value="1"/>
</dbReference>
<dbReference type="InterPro" id="IPR005074">
    <property type="entry name" value="Peptidase_C39"/>
</dbReference>
<evidence type="ECO:0000313" key="3">
    <source>
        <dbReference type="Proteomes" id="UP000178603"/>
    </source>
</evidence>
<proteinExistence type="predicted"/>
<dbReference type="Pfam" id="PF13529">
    <property type="entry name" value="Peptidase_C39_2"/>
    <property type="match status" value="1"/>
</dbReference>
<gene>
    <name evidence="2" type="ORF">A3E44_01600</name>
</gene>
<dbReference type="EMBL" id="MGGW01000009">
    <property type="protein sequence ID" value="OGM54835.1"/>
    <property type="molecule type" value="Genomic_DNA"/>
</dbReference>
<dbReference type="Proteomes" id="UP000178603">
    <property type="component" value="Unassembled WGS sequence"/>
</dbReference>
<reference evidence="2 3" key="1">
    <citation type="journal article" date="2016" name="Nat. Commun.">
        <title>Thousands of microbial genomes shed light on interconnected biogeochemical processes in an aquifer system.</title>
        <authorList>
            <person name="Anantharaman K."/>
            <person name="Brown C.T."/>
            <person name="Hug L.A."/>
            <person name="Sharon I."/>
            <person name="Castelle C.J."/>
            <person name="Probst A.J."/>
            <person name="Thomas B.C."/>
            <person name="Singh A."/>
            <person name="Wilkins M.J."/>
            <person name="Karaoz U."/>
            <person name="Brodie E.L."/>
            <person name="Williams K.H."/>
            <person name="Hubbard S.S."/>
            <person name="Banfield J.F."/>
        </authorList>
    </citation>
    <scope>NUCLEOTIDE SEQUENCE [LARGE SCALE GENOMIC DNA]</scope>
</reference>
<evidence type="ECO:0000259" key="1">
    <source>
        <dbReference type="PROSITE" id="PS50990"/>
    </source>
</evidence>
<organism evidence="2 3">
    <name type="scientific">Candidatus Woesebacteria bacterium RIFCSPHIGHO2_12_FULL_41_24</name>
    <dbReference type="NCBI Taxonomy" id="1802510"/>
    <lineage>
        <taxon>Bacteria</taxon>
        <taxon>Candidatus Woeseibacteriota</taxon>
    </lineage>
</organism>
<accession>A0A1F8AUB8</accession>
<dbReference type="GO" id="GO:0006508">
    <property type="term" value="P:proteolysis"/>
    <property type="evidence" value="ECO:0007669"/>
    <property type="project" value="InterPro"/>
</dbReference>
<dbReference type="GO" id="GO:0008233">
    <property type="term" value="F:peptidase activity"/>
    <property type="evidence" value="ECO:0007669"/>
    <property type="project" value="InterPro"/>
</dbReference>
<comment type="caution">
    <text evidence="2">The sequence shown here is derived from an EMBL/GenBank/DDBJ whole genome shotgun (WGS) entry which is preliminary data.</text>
</comment>
<dbReference type="Gene3D" id="3.90.70.10">
    <property type="entry name" value="Cysteine proteinases"/>
    <property type="match status" value="1"/>
</dbReference>
<evidence type="ECO:0000313" key="2">
    <source>
        <dbReference type="EMBL" id="OGM54835.1"/>
    </source>
</evidence>